<keyword evidence="2" id="KW-1185">Reference proteome</keyword>
<feature type="region of interest" description="Disordered" evidence="1">
    <location>
        <begin position="1"/>
        <end position="62"/>
    </location>
</feature>
<feature type="compositionally biased region" description="Basic and acidic residues" evidence="1">
    <location>
        <begin position="25"/>
        <end position="35"/>
    </location>
</feature>
<evidence type="ECO:0000256" key="1">
    <source>
        <dbReference type="SAM" id="MobiDB-lite"/>
    </source>
</evidence>
<dbReference type="Proteomes" id="UP000827889">
    <property type="component" value="Chromosome 7"/>
</dbReference>
<proteinExistence type="predicted"/>
<evidence type="ECO:0000313" key="3">
    <source>
        <dbReference type="RefSeq" id="XP_048137778.1"/>
    </source>
</evidence>
<dbReference type="GeneID" id="115737637"/>
<organism evidence="2 3">
    <name type="scientific">Rhodamnia argentea</name>
    <dbReference type="NCBI Taxonomy" id="178133"/>
    <lineage>
        <taxon>Eukaryota</taxon>
        <taxon>Viridiplantae</taxon>
        <taxon>Streptophyta</taxon>
        <taxon>Embryophyta</taxon>
        <taxon>Tracheophyta</taxon>
        <taxon>Spermatophyta</taxon>
        <taxon>Magnoliopsida</taxon>
        <taxon>eudicotyledons</taxon>
        <taxon>Gunneridae</taxon>
        <taxon>Pentapetalae</taxon>
        <taxon>rosids</taxon>
        <taxon>malvids</taxon>
        <taxon>Myrtales</taxon>
        <taxon>Myrtaceae</taxon>
        <taxon>Myrtoideae</taxon>
        <taxon>Myrteae</taxon>
        <taxon>Australasian group</taxon>
        <taxon>Rhodamnia</taxon>
    </lineage>
</organism>
<evidence type="ECO:0000313" key="2">
    <source>
        <dbReference type="Proteomes" id="UP000827889"/>
    </source>
</evidence>
<dbReference type="RefSeq" id="XP_048137778.1">
    <property type="nucleotide sequence ID" value="XM_048281821.1"/>
</dbReference>
<feature type="compositionally biased region" description="Basic and acidic residues" evidence="1">
    <location>
        <begin position="46"/>
        <end position="55"/>
    </location>
</feature>
<reference evidence="3" key="1">
    <citation type="submission" date="2025-08" db="UniProtKB">
        <authorList>
            <consortium name="RefSeq"/>
        </authorList>
    </citation>
    <scope>IDENTIFICATION</scope>
    <source>
        <tissue evidence="3">Leaf</tissue>
    </source>
</reference>
<protein>
    <submittedName>
        <fullName evidence="3">Uncharacterized protein LOC115737637</fullName>
    </submittedName>
</protein>
<accession>A0ABM3HMF2</accession>
<feature type="region of interest" description="Disordered" evidence="1">
    <location>
        <begin position="113"/>
        <end position="140"/>
    </location>
</feature>
<name>A0ABM3HMF2_9MYRT</name>
<feature type="compositionally biased region" description="Polar residues" evidence="1">
    <location>
        <begin position="10"/>
        <end position="23"/>
    </location>
</feature>
<gene>
    <name evidence="3" type="primary">LOC115737637</name>
</gene>
<dbReference type="PANTHER" id="PTHR37250">
    <property type="entry name" value="OS05G0496000 PROTEIN"/>
    <property type="match status" value="1"/>
</dbReference>
<sequence>MEEVLHGKNDGSQLGHTVGSIQSELDVKDGSKDVHSSAGNSVPFNMKDKKERDAAKQGARLVDIETSGDVNMDASISPDDVARAGGLGARDDISSLLPVASDSTDFEEALLEAQNYEGPQRDVSRPGLGWTEGTHQKLEK</sequence>
<dbReference type="PANTHER" id="PTHR37250:SF1">
    <property type="entry name" value="OS05G0496000 PROTEIN"/>
    <property type="match status" value="1"/>
</dbReference>